<feature type="binding site" evidence="8">
    <location>
        <position position="68"/>
    </location>
    <ligand>
        <name>GTP</name>
        <dbReference type="ChEBI" id="CHEBI:37565"/>
    </ligand>
</feature>
<accession>A0ABM9NT82</accession>
<evidence type="ECO:0000256" key="3">
    <source>
        <dbReference type="ARBA" id="ARBA00022723"/>
    </source>
</evidence>
<evidence type="ECO:0000256" key="8">
    <source>
        <dbReference type="HAMAP-Rule" id="MF_00316"/>
    </source>
</evidence>
<evidence type="ECO:0000256" key="7">
    <source>
        <dbReference type="ARBA" id="ARBA00023150"/>
    </source>
</evidence>
<comment type="caution">
    <text evidence="10">The sequence shown here is derived from an EMBL/GenBank/DDBJ whole genome shotgun (WGS) entry which is preliminary data.</text>
</comment>
<dbReference type="SUPFAM" id="SSF53448">
    <property type="entry name" value="Nucleotide-diphospho-sugar transferases"/>
    <property type="match status" value="1"/>
</dbReference>
<dbReference type="PANTHER" id="PTHR19136">
    <property type="entry name" value="MOLYBDENUM COFACTOR GUANYLYLTRANSFERASE"/>
    <property type="match status" value="1"/>
</dbReference>
<evidence type="ECO:0000259" key="9">
    <source>
        <dbReference type="Pfam" id="PF12804"/>
    </source>
</evidence>
<dbReference type="GO" id="GO:0061603">
    <property type="term" value="F:molybdenum cofactor guanylyltransferase activity"/>
    <property type="evidence" value="ECO:0007669"/>
    <property type="project" value="UniProtKB-EC"/>
</dbReference>
<keyword evidence="6 8" id="KW-0342">GTP-binding</keyword>
<evidence type="ECO:0000313" key="11">
    <source>
        <dbReference type="Proteomes" id="UP001497416"/>
    </source>
</evidence>
<dbReference type="HAMAP" id="MF_00316">
    <property type="entry name" value="MobA"/>
    <property type="match status" value="1"/>
</dbReference>
<protein>
    <recommendedName>
        <fullName evidence="8">Probable molybdenum cofactor guanylyltransferase</fullName>
        <shortName evidence="8">MoCo guanylyltransferase</shortName>
        <ecNumber evidence="8">2.7.7.77</ecNumber>
    </recommendedName>
    <alternativeName>
        <fullName evidence="8">GTP:molybdopterin guanylyltransferase</fullName>
    </alternativeName>
    <alternativeName>
        <fullName evidence="8">Mo-MPT guanylyltransferase</fullName>
    </alternativeName>
    <alternativeName>
        <fullName evidence="8">Molybdopterin guanylyltransferase</fullName>
    </alternativeName>
    <alternativeName>
        <fullName evidence="8">Molybdopterin-guanine dinucleotide synthase</fullName>
        <shortName evidence="8">MGD synthase</shortName>
    </alternativeName>
</protein>
<evidence type="ECO:0000256" key="5">
    <source>
        <dbReference type="ARBA" id="ARBA00022842"/>
    </source>
</evidence>
<feature type="binding site" evidence="8">
    <location>
        <position position="97"/>
    </location>
    <ligand>
        <name>GTP</name>
        <dbReference type="ChEBI" id="CHEBI:37565"/>
    </ligand>
</feature>
<dbReference type="Pfam" id="PF12804">
    <property type="entry name" value="NTP_transf_3"/>
    <property type="match status" value="1"/>
</dbReference>
<reference evidence="10 11" key="1">
    <citation type="submission" date="2024-05" db="EMBL/GenBank/DDBJ databases">
        <authorList>
            <person name="Duchaud E."/>
        </authorList>
    </citation>
    <scope>NUCLEOTIDE SEQUENCE [LARGE SCALE GENOMIC DNA]</scope>
    <source>
        <strain evidence="10">Ena-SAMPLE-TAB-13-05-2024-13:56:06:370-140302</strain>
    </source>
</reference>
<evidence type="ECO:0000313" key="10">
    <source>
        <dbReference type="EMBL" id="CAL2078114.1"/>
    </source>
</evidence>
<dbReference type="EMBL" id="CAXIXY010000003">
    <property type="protein sequence ID" value="CAL2078114.1"/>
    <property type="molecule type" value="Genomic_DNA"/>
</dbReference>
<keyword evidence="2 8" id="KW-0808">Transferase</keyword>
<comment type="cofactor">
    <cofactor evidence="8">
        <name>Mg(2+)</name>
        <dbReference type="ChEBI" id="CHEBI:18420"/>
    </cofactor>
</comment>
<dbReference type="EC" id="2.7.7.77" evidence="8"/>
<evidence type="ECO:0000256" key="1">
    <source>
        <dbReference type="ARBA" id="ARBA00022490"/>
    </source>
</evidence>
<keyword evidence="11" id="KW-1185">Reference proteome</keyword>
<dbReference type="InterPro" id="IPR025877">
    <property type="entry name" value="MobA-like_NTP_Trfase"/>
</dbReference>
<keyword evidence="5 8" id="KW-0460">Magnesium</keyword>
<dbReference type="Gene3D" id="3.90.550.10">
    <property type="entry name" value="Spore Coat Polysaccharide Biosynthesis Protein SpsA, Chain A"/>
    <property type="match status" value="1"/>
</dbReference>
<dbReference type="CDD" id="cd02503">
    <property type="entry name" value="MobA"/>
    <property type="match status" value="1"/>
</dbReference>
<dbReference type="InterPro" id="IPR013482">
    <property type="entry name" value="Molybde_CF_guanTrfase"/>
</dbReference>
<name>A0ABM9NT82_9FLAO</name>
<feature type="binding site" evidence="8">
    <location>
        <position position="24"/>
    </location>
    <ligand>
        <name>GTP</name>
        <dbReference type="ChEBI" id="CHEBI:37565"/>
    </ligand>
</feature>
<dbReference type="Proteomes" id="UP001497416">
    <property type="component" value="Unassembled WGS sequence"/>
</dbReference>
<keyword evidence="4 8" id="KW-0547">Nucleotide-binding</keyword>
<feature type="binding site" evidence="8">
    <location>
        <begin position="12"/>
        <end position="14"/>
    </location>
    <ligand>
        <name>GTP</name>
        <dbReference type="ChEBI" id="CHEBI:37565"/>
    </ligand>
</feature>
<organism evidence="10 11">
    <name type="scientific">Tenacibaculum platacis</name>
    <dbReference type="NCBI Taxonomy" id="3137852"/>
    <lineage>
        <taxon>Bacteria</taxon>
        <taxon>Pseudomonadati</taxon>
        <taxon>Bacteroidota</taxon>
        <taxon>Flavobacteriia</taxon>
        <taxon>Flavobacteriales</taxon>
        <taxon>Flavobacteriaceae</taxon>
        <taxon>Tenacibaculum</taxon>
    </lineage>
</organism>
<comment type="subcellular location">
    <subcellularLocation>
        <location evidence="8">Cytoplasm</location>
    </subcellularLocation>
</comment>
<evidence type="ECO:0000256" key="2">
    <source>
        <dbReference type="ARBA" id="ARBA00022679"/>
    </source>
</evidence>
<dbReference type="InterPro" id="IPR029044">
    <property type="entry name" value="Nucleotide-diphossugar_trans"/>
</dbReference>
<comment type="catalytic activity">
    <reaction evidence="8">
        <text>Mo-molybdopterin + GTP + H(+) = Mo-molybdopterin guanine dinucleotide + diphosphate</text>
        <dbReference type="Rhea" id="RHEA:34243"/>
        <dbReference type="ChEBI" id="CHEBI:15378"/>
        <dbReference type="ChEBI" id="CHEBI:33019"/>
        <dbReference type="ChEBI" id="CHEBI:37565"/>
        <dbReference type="ChEBI" id="CHEBI:71302"/>
        <dbReference type="ChEBI" id="CHEBI:71310"/>
        <dbReference type="EC" id="2.7.7.77"/>
    </reaction>
</comment>
<proteinExistence type="inferred from homology"/>
<sequence>MIAQKNITGIILAGGKSSRMGSDKGLMHYEGKSFIQYSIEALKPIVSTIIIVSNNNEYDQFGYSRKEDTVEEFGPVAGIYAGLESSLTAYNLILSCDIPLIRTEVLESLVQNSKLEEEVILLKSQGRLMPLIALYNKECHKKFKRAIEQREHKLMNVLSECSIKIIELQDEDSMYTTNVNTKHQLKEIENGSYC</sequence>
<keyword evidence="10" id="KW-0548">Nucleotidyltransferase</keyword>
<evidence type="ECO:0000256" key="4">
    <source>
        <dbReference type="ARBA" id="ARBA00022741"/>
    </source>
</evidence>
<comment type="function">
    <text evidence="8">Transfers a GMP moiety from GTP to Mo-molybdopterin (Mo-MPT) cofactor (Moco or molybdenum cofactor) to form Mo-molybdopterin guanine dinucleotide (Mo-MGD) cofactor.</text>
</comment>
<feature type="binding site" evidence="8">
    <location>
        <position position="97"/>
    </location>
    <ligand>
        <name>Mg(2+)</name>
        <dbReference type="ChEBI" id="CHEBI:18420"/>
    </ligand>
</feature>
<dbReference type="RefSeq" id="WP_348710276.1">
    <property type="nucleotide sequence ID" value="NZ_CAXIXY010000003.1"/>
</dbReference>
<keyword evidence="1 8" id="KW-0963">Cytoplasm</keyword>
<comment type="caution">
    <text evidence="8">Lacks conserved residue(s) required for the propagation of feature annotation.</text>
</comment>
<feature type="domain" description="MobA-like NTP transferase" evidence="9">
    <location>
        <begin position="9"/>
        <end position="155"/>
    </location>
</feature>
<comment type="similarity">
    <text evidence="8">Belongs to the MobA family.</text>
</comment>
<keyword evidence="7 8" id="KW-0501">Molybdenum cofactor biosynthesis</keyword>
<comment type="domain">
    <text evidence="8">The N-terminal domain determines nucleotide recognition and specific binding, while the C-terminal domain determines the specific binding to the target protein.</text>
</comment>
<keyword evidence="3 8" id="KW-0479">Metal-binding</keyword>
<dbReference type="PANTHER" id="PTHR19136:SF81">
    <property type="entry name" value="MOLYBDENUM COFACTOR GUANYLYLTRANSFERASE"/>
    <property type="match status" value="1"/>
</dbReference>
<gene>
    <name evidence="8 10" type="primary">mobA</name>
    <name evidence="10" type="ORF">T190607A01A_10641</name>
</gene>
<evidence type="ECO:0000256" key="6">
    <source>
        <dbReference type="ARBA" id="ARBA00023134"/>
    </source>
</evidence>